<dbReference type="GO" id="GO:0005509">
    <property type="term" value="F:calcium ion binding"/>
    <property type="evidence" value="ECO:0007669"/>
    <property type="project" value="InterPro"/>
</dbReference>
<protein>
    <submittedName>
        <fullName evidence="4">Calcium-binding protein</fullName>
    </submittedName>
</protein>
<dbReference type="PROSITE" id="PS00330">
    <property type="entry name" value="HEMOLYSIN_CALCIUM"/>
    <property type="match status" value="1"/>
</dbReference>
<dbReference type="InterPro" id="IPR050557">
    <property type="entry name" value="RTX_toxin/Mannuronan_C5-epim"/>
</dbReference>
<dbReference type="InterPro" id="IPR018511">
    <property type="entry name" value="Hemolysin-typ_Ca-bd_CS"/>
</dbReference>
<organism evidence="4 5">
    <name type="scientific">Pseudomonas koreensis</name>
    <dbReference type="NCBI Taxonomy" id="198620"/>
    <lineage>
        <taxon>Bacteria</taxon>
        <taxon>Pseudomonadati</taxon>
        <taxon>Pseudomonadota</taxon>
        <taxon>Gammaproteobacteria</taxon>
        <taxon>Pseudomonadales</taxon>
        <taxon>Pseudomonadaceae</taxon>
        <taxon>Pseudomonas</taxon>
    </lineage>
</organism>
<dbReference type="EMBL" id="SEUB01000005">
    <property type="protein sequence ID" value="RYM41403.1"/>
    <property type="molecule type" value="Genomic_DNA"/>
</dbReference>
<evidence type="ECO:0000313" key="5">
    <source>
        <dbReference type="Proteomes" id="UP000291107"/>
    </source>
</evidence>
<keyword evidence="2" id="KW-0964">Secreted</keyword>
<dbReference type="InterPro" id="IPR001343">
    <property type="entry name" value="Hemolysn_Ca-bd"/>
</dbReference>
<accession>A0A4Q4L3R1</accession>
<comment type="caution">
    <text evidence="4">The sequence shown here is derived from an EMBL/GenBank/DDBJ whole genome shotgun (WGS) entry which is preliminary data.</text>
</comment>
<evidence type="ECO:0000256" key="3">
    <source>
        <dbReference type="ARBA" id="ARBA00022837"/>
    </source>
</evidence>
<sequence>MTIVNGTSEADVLLGTDSNDQLYGLEADDVLLASTGSDELDGGDGFDTAIYYAIPSGINVELADGATTVTGPDGKLDTLISVEKIVGTFSNDTFSSSVAGVTLEGSSGDDVYIVSAEDVTIVEEDWDGYDELRTSLNSIKMAGFVEKLTFTGTGDFKAYGSDTDNEIIAGAGNDWLWGGDGADHFFGGDGYDTVSYSDSLEGVRVEDFANYDGLTIAYGDMFTGIEALQGSGFDDVIYRHKDSMSIDGAQGYDTVNYRYAFDVANVVIGNGSNLAGDTLLNVEEVIGTSGADRFVVNASGVKVAGGIGDDVYTINSTGVTVEEDDSFMGGTDHVYTSLSELKLSAFVERLTYTGSSDFTGYGNDENNTIISGAGNDVLLGGAGADNFEGGAGIDIVSYDDSAEGLSASLKWGTQSGIAFHDVYIDIEGLRGSQFNDVLEGEWGDNVLEGGGGDDQIQGGDGNDHIYGGLASGLDAAGQSDTLFGGSGDDVIIAARDGLFTWVSGDEGNDNITLGRGVAYGGQGNDVLIFNGAGPSGLGGSGFGEQGDDTYVVDTSALVTIKDEGLDANDTLILNTIADASQLSVTRVGDDIYLHSANDDSSGVPDNGVRLVDWYAGFATIEHVQTADGQMYELPVGGDGFALFG</sequence>
<dbReference type="SUPFAM" id="SSF51120">
    <property type="entry name" value="beta-Roll"/>
    <property type="match status" value="4"/>
</dbReference>
<proteinExistence type="predicted"/>
<name>A0A4Q4L3R1_9PSED</name>
<dbReference type="Gene3D" id="2.150.10.10">
    <property type="entry name" value="Serralysin-like metalloprotease, C-terminal"/>
    <property type="match status" value="4"/>
</dbReference>
<evidence type="ECO:0000313" key="4">
    <source>
        <dbReference type="EMBL" id="RYM41403.1"/>
    </source>
</evidence>
<dbReference type="Proteomes" id="UP000291107">
    <property type="component" value="Unassembled WGS sequence"/>
</dbReference>
<dbReference type="InterPro" id="IPR011049">
    <property type="entry name" value="Serralysin-like_metalloprot_C"/>
</dbReference>
<dbReference type="GO" id="GO:0005576">
    <property type="term" value="C:extracellular region"/>
    <property type="evidence" value="ECO:0007669"/>
    <property type="project" value="UniProtKB-SubCell"/>
</dbReference>
<comment type="subcellular location">
    <subcellularLocation>
        <location evidence="1">Secreted</location>
    </subcellularLocation>
</comment>
<dbReference type="PRINTS" id="PR00313">
    <property type="entry name" value="CABNDNGRPT"/>
</dbReference>
<evidence type="ECO:0000256" key="1">
    <source>
        <dbReference type="ARBA" id="ARBA00004613"/>
    </source>
</evidence>
<dbReference type="Pfam" id="PF00353">
    <property type="entry name" value="HemolysinCabind"/>
    <property type="match status" value="5"/>
</dbReference>
<gene>
    <name evidence="4" type="ORF">EVS84_16090</name>
</gene>
<dbReference type="AlphaFoldDB" id="A0A4Q4L3R1"/>
<dbReference type="PANTHER" id="PTHR38340:SF1">
    <property type="entry name" value="S-LAYER PROTEIN"/>
    <property type="match status" value="1"/>
</dbReference>
<evidence type="ECO:0000256" key="2">
    <source>
        <dbReference type="ARBA" id="ARBA00022525"/>
    </source>
</evidence>
<dbReference type="RefSeq" id="WP_129999015.1">
    <property type="nucleotide sequence ID" value="NZ_SEUB01000005.1"/>
</dbReference>
<dbReference type="PANTHER" id="PTHR38340">
    <property type="entry name" value="S-LAYER PROTEIN"/>
    <property type="match status" value="1"/>
</dbReference>
<reference evidence="4 5" key="1">
    <citation type="submission" date="2019-02" db="EMBL/GenBank/DDBJ databases">
        <title>Genome of Pseudomonas korensis isolated from heavy metal contaminated environment.</title>
        <authorList>
            <person name="Ayangbenro A.S."/>
            <person name="Babalola O."/>
        </authorList>
    </citation>
    <scope>NUCLEOTIDE SEQUENCE [LARGE SCALE GENOMIC DNA]</scope>
    <source>
        <strain evidence="4 5">AB36</strain>
    </source>
</reference>
<keyword evidence="3" id="KW-0106">Calcium</keyword>